<dbReference type="AlphaFoldDB" id="A0A4R5VEM8"/>
<dbReference type="Proteomes" id="UP000295301">
    <property type="component" value="Unassembled WGS sequence"/>
</dbReference>
<sequence>MSIAAYKRTISETESPRQIERRVLSRATSELERLGPEYDAAERGLDRLTFLANGLRDALWQNQKVWLAFQHDLAQEGNTLAPDLRAGLLSLSHWVDTHTRGVLLGQNKVRPLIEINQTIIRALDGNTLQAME</sequence>
<dbReference type="OrthoDB" id="9808944at2"/>
<dbReference type="GO" id="GO:0044781">
    <property type="term" value="P:bacterial-type flagellum organization"/>
    <property type="evidence" value="ECO:0007669"/>
    <property type="project" value="InterPro"/>
</dbReference>
<evidence type="ECO:0000313" key="2">
    <source>
        <dbReference type="Proteomes" id="UP000295301"/>
    </source>
</evidence>
<dbReference type="EMBL" id="SMUV01000058">
    <property type="protein sequence ID" value="TDK50187.1"/>
    <property type="molecule type" value="Genomic_DNA"/>
</dbReference>
<organism evidence="1 2">
    <name type="scientific">Antarcticimicrobium luteum</name>
    <dbReference type="NCBI Taxonomy" id="2547397"/>
    <lineage>
        <taxon>Bacteria</taxon>
        <taxon>Pseudomonadati</taxon>
        <taxon>Pseudomonadota</taxon>
        <taxon>Alphaproteobacteria</taxon>
        <taxon>Rhodobacterales</taxon>
        <taxon>Paracoccaceae</taxon>
        <taxon>Antarcticimicrobium</taxon>
    </lineage>
</organism>
<accession>A0A4R5VEM8</accession>
<comment type="caution">
    <text evidence="1">The sequence shown here is derived from an EMBL/GenBank/DDBJ whole genome shotgun (WGS) entry which is preliminary data.</text>
</comment>
<keyword evidence="1" id="KW-0282">Flagellum</keyword>
<dbReference type="InterPro" id="IPR010845">
    <property type="entry name" value="FlaF"/>
</dbReference>
<keyword evidence="2" id="KW-1185">Reference proteome</keyword>
<dbReference type="RefSeq" id="WP_133359059.1">
    <property type="nucleotide sequence ID" value="NZ_SMUV01000058.1"/>
</dbReference>
<proteinExistence type="predicted"/>
<keyword evidence="1" id="KW-0969">Cilium</keyword>
<reference evidence="1 2" key="1">
    <citation type="submission" date="2019-03" db="EMBL/GenBank/DDBJ databases">
        <title>Ruegeria lutea sp. nov., a novel strain, isolated from marine sediment, the Masan Bay, South Korea.</title>
        <authorList>
            <person name="Kim J."/>
            <person name="Kim D.-Y."/>
            <person name="Lee S.-S."/>
        </authorList>
    </citation>
    <scope>NUCLEOTIDE SEQUENCE [LARGE SCALE GENOMIC DNA]</scope>
    <source>
        <strain evidence="1 2">318-1</strain>
    </source>
</reference>
<protein>
    <submittedName>
        <fullName evidence="1">Flagellar biosynthesis regulatory protein FlaF</fullName>
    </submittedName>
</protein>
<dbReference type="Pfam" id="PF07309">
    <property type="entry name" value="FlaF"/>
    <property type="match status" value="1"/>
</dbReference>
<name>A0A4R5VEM8_9RHOB</name>
<gene>
    <name evidence="1" type="primary">flaF</name>
    <name evidence="1" type="ORF">E1832_07190</name>
</gene>
<keyword evidence="1" id="KW-0966">Cell projection</keyword>
<evidence type="ECO:0000313" key="1">
    <source>
        <dbReference type="EMBL" id="TDK50187.1"/>
    </source>
</evidence>